<dbReference type="RefSeq" id="WP_222578890.1">
    <property type="nucleotide sequence ID" value="NZ_JAHVHU010000004.1"/>
</dbReference>
<keyword evidence="2" id="KW-0449">Lipoprotein</keyword>
<dbReference type="Pfam" id="PF12741">
    <property type="entry name" value="SusD-like"/>
    <property type="match status" value="2"/>
</dbReference>
<comment type="caution">
    <text evidence="2">The sequence shown here is derived from an EMBL/GenBank/DDBJ whole genome shotgun (WGS) entry which is preliminary data.</text>
</comment>
<feature type="signal peptide" evidence="1">
    <location>
        <begin position="1"/>
        <end position="19"/>
    </location>
</feature>
<feature type="chain" id="PRO_5037614037" evidence="1">
    <location>
        <begin position="20"/>
        <end position="639"/>
    </location>
</feature>
<protein>
    <submittedName>
        <fullName evidence="2">SusD/RagB family nutrient-binding outer membrane lipoprotein</fullName>
    </submittedName>
</protein>
<dbReference type="SUPFAM" id="SSF48452">
    <property type="entry name" value="TPR-like"/>
    <property type="match status" value="1"/>
</dbReference>
<evidence type="ECO:0000313" key="3">
    <source>
        <dbReference type="Proteomes" id="UP000753961"/>
    </source>
</evidence>
<dbReference type="Proteomes" id="UP000753961">
    <property type="component" value="Unassembled WGS sequence"/>
</dbReference>
<dbReference type="EMBL" id="JAHVHU010000004">
    <property type="protein sequence ID" value="MBY5957371.1"/>
    <property type="molecule type" value="Genomic_DNA"/>
</dbReference>
<gene>
    <name evidence="2" type="ORF">KUV50_04430</name>
</gene>
<dbReference type="PROSITE" id="PS51257">
    <property type="entry name" value="PROKAR_LIPOPROTEIN"/>
    <property type="match status" value="1"/>
</dbReference>
<dbReference type="Gene3D" id="1.25.40.390">
    <property type="match status" value="2"/>
</dbReference>
<keyword evidence="1" id="KW-0732">Signal</keyword>
<proteinExistence type="predicted"/>
<dbReference type="InterPro" id="IPR011990">
    <property type="entry name" value="TPR-like_helical_dom_sf"/>
</dbReference>
<evidence type="ECO:0000256" key="1">
    <source>
        <dbReference type="SAM" id="SignalP"/>
    </source>
</evidence>
<reference evidence="2" key="1">
    <citation type="submission" date="2021-06" db="EMBL/GenBank/DDBJ databases">
        <title>44 bacteria genomes isolated from Dapeng, Shenzhen.</title>
        <authorList>
            <person name="Zheng W."/>
            <person name="Yu S."/>
            <person name="Huang Y."/>
        </authorList>
    </citation>
    <scope>NUCLEOTIDE SEQUENCE</scope>
    <source>
        <strain evidence="2">DP5N28-2</strain>
    </source>
</reference>
<dbReference type="AlphaFoldDB" id="A0A953LA90"/>
<name>A0A953LA90_9BACT</name>
<dbReference type="InterPro" id="IPR024302">
    <property type="entry name" value="SusD-like"/>
</dbReference>
<keyword evidence="3" id="KW-1185">Reference proteome</keyword>
<organism evidence="2 3">
    <name type="scientific">Membranihabitans marinus</name>
    <dbReference type="NCBI Taxonomy" id="1227546"/>
    <lineage>
        <taxon>Bacteria</taxon>
        <taxon>Pseudomonadati</taxon>
        <taxon>Bacteroidota</taxon>
        <taxon>Saprospiria</taxon>
        <taxon>Saprospirales</taxon>
        <taxon>Saprospiraceae</taxon>
        <taxon>Membranihabitans</taxon>
    </lineage>
</organism>
<sequence length="639" mass="71892">MKTKLIYCLLTVLAISFLAACSDFEEININPTAANADQVQVEYFINNSIVGAQMDPHIAERAFVLYWKAAGRMDRTNTLPVGSYNDGWSSDYFRYVSDWLNNSYSAIEIADQQIESGQFKEYTNNLKQVARIWRAYLLSEMTDNFGPLPINGFQGVNPDFDSVEDVYSFLLTELADAVGQIDASISVPNTIQDLDPAYSYNFTKWVQYGNSMRMRLAMRLSETDPGTAQQHFEAAAGTNQFIATLDDNFAVQETGGWSALTGVMTREWNMQYLSPTMNNLMIGLGGVPSEVQLADSLLQYIKPANYLGARYEDHFTTMTNDPSAGYWFDGLHQTIDPRSYVQFPIPGDFANPEMNRYPSWSLGTTGETVRNLVTDDGNTVVKEIDAAFTWNAPSIGNWGDKGSKNQVYSHAGAVPRLANSFRNGTSKRIFFGSWESYFLIAEAAVRGWSVPMSGQEAYEEGIKQSFAYWDVTDFVTTYLTSEDYNRVGTSVAWNHTAEPPATVTMDYVNGYTDEAGTVEFSYPDNDLYENGNVKNDALTKIMTQKFIAQSPWLPLETWNDHRRLGLPFFENPAVEKSLPNLPALNSSNFMESRWEFFPQRLPYPSNLESNVPEGYSQAVNFLNGPDEVSTPLWWSGEQQ</sequence>
<accession>A0A953LA90</accession>
<evidence type="ECO:0000313" key="2">
    <source>
        <dbReference type="EMBL" id="MBY5957371.1"/>
    </source>
</evidence>